<keyword evidence="2 5" id="KW-0547">Nucleotide-binding</keyword>
<evidence type="ECO:0000256" key="2">
    <source>
        <dbReference type="ARBA" id="ARBA00022741"/>
    </source>
</evidence>
<dbReference type="PANTHER" id="PTHR11547:SF38">
    <property type="entry name" value="ARGININE KINASE 1-RELATED"/>
    <property type="match status" value="1"/>
</dbReference>
<dbReference type="AlphaFoldDB" id="F7NM73"/>
<dbReference type="InterPro" id="IPR000749">
    <property type="entry name" value="ATP-guanido_PTrfase"/>
</dbReference>
<proteinExistence type="inferred from homology"/>
<evidence type="ECO:0000256" key="1">
    <source>
        <dbReference type="ARBA" id="ARBA00022679"/>
    </source>
</evidence>
<keyword evidence="1 5" id="KW-0808">Transferase</keyword>
<evidence type="ECO:0000256" key="7">
    <source>
        <dbReference type="RuleBase" id="RU000505"/>
    </source>
</evidence>
<dbReference type="SUPFAM" id="SSF55931">
    <property type="entry name" value="Glutamine synthetase/guanido kinase"/>
    <property type="match status" value="1"/>
</dbReference>
<comment type="activity regulation">
    <text evidence="5">Appears to be allosterically activated by the binding of pArg-containing polypeptides to the pArg-binding pocket localized in the C-terminal domain of McsB.</text>
</comment>
<evidence type="ECO:0000259" key="8">
    <source>
        <dbReference type="PROSITE" id="PS51510"/>
    </source>
</evidence>
<dbReference type="NCBIfam" id="NF002194">
    <property type="entry name" value="PRK01059.1-4"/>
    <property type="match status" value="1"/>
</dbReference>
<protein>
    <recommendedName>
        <fullName evidence="5">Protein-arginine kinase</fullName>
        <ecNumber evidence="5">2.7.14.1</ecNumber>
    </recommendedName>
</protein>
<dbReference type="InterPro" id="IPR022414">
    <property type="entry name" value="ATP-guanido_PTrfase_cat"/>
</dbReference>
<dbReference type="GO" id="GO:0005524">
    <property type="term" value="F:ATP binding"/>
    <property type="evidence" value="ECO:0007669"/>
    <property type="project" value="UniProtKB-UniRule"/>
</dbReference>
<sequence>MLLQDLLDQPQVSWMKPGAKDGDIVLSSRIRLARNLADIPFPGRAEAGQLQQTADQIHQSVSALAASDRHEYLFIPLEQLTPLDRLILVEKHITSPNHVQESKGRALLVRDDSMVSIMVNEEDHLRVQCMMPGANLSEAFALADRVDDVLEAEHDYAYSERLGYLTSCPTNIGTGLRASAMLHLPVLVLTKQIQRVVNAATQLGLAVRGIYGEGTEAVGNIFQISNQLTLGYSEAEIIENLTSVVQQVVDQERAARSALMAESRSLLADRIWRAYGILRFARSISGQEALAMLSEVRLGIDLKIIENLPAEIFNELLVATRPNFLQKRSGGENDPAARDRYRAELIREKLSAFEIKQP</sequence>
<dbReference type="Proteomes" id="UP000003240">
    <property type="component" value="Unassembled WGS sequence"/>
</dbReference>
<dbReference type="HAMAP" id="MF_00602">
    <property type="entry name" value="Prot_Arg_kinase"/>
    <property type="match status" value="1"/>
</dbReference>
<dbReference type="PANTHER" id="PTHR11547">
    <property type="entry name" value="ARGININE OR CREATINE KINASE"/>
    <property type="match status" value="1"/>
</dbReference>
<evidence type="ECO:0000313" key="9">
    <source>
        <dbReference type="EMBL" id="EGO62874.1"/>
    </source>
</evidence>
<comment type="function">
    <text evidence="5">Catalyzes the specific phosphorylation of arginine residues in proteins.</text>
</comment>
<dbReference type="CDD" id="cd07930">
    <property type="entry name" value="bacterial_phosphagen_kinase"/>
    <property type="match status" value="1"/>
</dbReference>
<name>F7NM73_9FIRM</name>
<keyword evidence="3 5" id="KW-0418">Kinase</keyword>
<keyword evidence="5" id="KW-0021">Allosteric enzyme</keyword>
<evidence type="ECO:0000313" key="10">
    <source>
        <dbReference type="Proteomes" id="UP000003240"/>
    </source>
</evidence>
<feature type="binding site" evidence="5 6">
    <location>
        <position position="126"/>
    </location>
    <ligand>
        <name>ATP</name>
        <dbReference type="ChEBI" id="CHEBI:30616"/>
    </ligand>
</feature>
<dbReference type="EMBL" id="AFGF01000162">
    <property type="protein sequence ID" value="EGO62874.1"/>
    <property type="molecule type" value="Genomic_DNA"/>
</dbReference>
<dbReference type="eggNOG" id="COG3869">
    <property type="taxonomic scope" value="Bacteria"/>
</dbReference>
<dbReference type="Pfam" id="PF00217">
    <property type="entry name" value="ATP-gua_Ptrans"/>
    <property type="match status" value="1"/>
</dbReference>
<evidence type="ECO:0000256" key="4">
    <source>
        <dbReference type="ARBA" id="ARBA00022840"/>
    </source>
</evidence>
<dbReference type="GO" id="GO:1990424">
    <property type="term" value="F:protein arginine kinase activity"/>
    <property type="evidence" value="ECO:0007669"/>
    <property type="project" value="UniProtKB-EC"/>
</dbReference>
<reference evidence="9 10" key="1">
    <citation type="journal article" date="2011" name="EMBO J.">
        <title>Structural diversity of bacterial flagellar motors.</title>
        <authorList>
            <person name="Chen S."/>
            <person name="Beeby M."/>
            <person name="Murphy G.E."/>
            <person name="Leadbetter J.R."/>
            <person name="Hendrixson D.R."/>
            <person name="Briegel A."/>
            <person name="Li Z."/>
            <person name="Shi J."/>
            <person name="Tocheva E.I."/>
            <person name="Muller A."/>
            <person name="Dobro M.J."/>
            <person name="Jensen G.J."/>
        </authorList>
    </citation>
    <scope>NUCLEOTIDE SEQUENCE [LARGE SCALE GENOMIC DNA]</scope>
    <source>
        <strain evidence="9 10">DSM 6540</strain>
    </source>
</reference>
<dbReference type="Gene3D" id="3.30.590.10">
    <property type="entry name" value="Glutamine synthetase/guanido kinase, catalytic domain"/>
    <property type="match status" value="1"/>
</dbReference>
<keyword evidence="4 5" id="KW-0067">ATP-binding</keyword>
<organism evidence="9 10">
    <name type="scientific">Acetonema longum DSM 6540</name>
    <dbReference type="NCBI Taxonomy" id="1009370"/>
    <lineage>
        <taxon>Bacteria</taxon>
        <taxon>Bacillati</taxon>
        <taxon>Bacillota</taxon>
        <taxon>Negativicutes</taxon>
        <taxon>Acetonemataceae</taxon>
        <taxon>Acetonema</taxon>
    </lineage>
</organism>
<dbReference type="GO" id="GO:0046314">
    <property type="term" value="P:phosphocreatine biosynthetic process"/>
    <property type="evidence" value="ECO:0007669"/>
    <property type="project" value="InterPro"/>
</dbReference>
<feature type="short sequence motif" description="RDXXRA motif of the pArg binding pocket involved in allosteric regulation" evidence="5">
    <location>
        <begin position="338"/>
        <end position="343"/>
    </location>
</feature>
<dbReference type="OrthoDB" id="9791353at2"/>
<dbReference type="STRING" id="1009370.ALO_16002"/>
<dbReference type="PROSITE" id="PS00112">
    <property type="entry name" value="PHOSPHAGEN_KINASE"/>
    <property type="match status" value="1"/>
</dbReference>
<feature type="binding site" evidence="5 6">
    <location>
        <begin position="177"/>
        <end position="181"/>
    </location>
    <ligand>
        <name>ATP</name>
        <dbReference type="ChEBI" id="CHEBI:30616"/>
    </ligand>
</feature>
<comment type="caution">
    <text evidence="9">The sequence shown here is derived from an EMBL/GenBank/DDBJ whole genome shotgun (WGS) entry which is preliminary data.</text>
</comment>
<evidence type="ECO:0000256" key="6">
    <source>
        <dbReference type="PROSITE-ProRule" id="PRU00843"/>
    </source>
</evidence>
<evidence type="ECO:0000256" key="3">
    <source>
        <dbReference type="ARBA" id="ARBA00022777"/>
    </source>
</evidence>
<dbReference type="InterPro" id="IPR023660">
    <property type="entry name" value="Arg_Kinase"/>
</dbReference>
<feature type="binding site" evidence="5 6">
    <location>
        <begin position="27"/>
        <end position="31"/>
    </location>
    <ligand>
        <name>ATP</name>
        <dbReference type="ChEBI" id="CHEBI:30616"/>
    </ligand>
</feature>
<gene>
    <name evidence="5" type="primary">mcsB</name>
    <name evidence="9" type="ORF">ALO_16002</name>
</gene>
<dbReference type="EC" id="2.7.14.1" evidence="5"/>
<dbReference type="GO" id="GO:0005615">
    <property type="term" value="C:extracellular space"/>
    <property type="evidence" value="ECO:0007669"/>
    <property type="project" value="TreeGrafter"/>
</dbReference>
<evidence type="ECO:0000256" key="5">
    <source>
        <dbReference type="HAMAP-Rule" id="MF_00602"/>
    </source>
</evidence>
<dbReference type="InterPro" id="IPR022415">
    <property type="entry name" value="ATP-guanido_PTrfase_AS"/>
</dbReference>
<dbReference type="GO" id="GO:0004111">
    <property type="term" value="F:creatine kinase activity"/>
    <property type="evidence" value="ECO:0007669"/>
    <property type="project" value="InterPro"/>
</dbReference>
<comment type="similarity">
    <text evidence="5 6 7">Belongs to the ATP:guanido phosphotransferase family.</text>
</comment>
<dbReference type="RefSeq" id="WP_004097467.1">
    <property type="nucleotide sequence ID" value="NZ_AFGF01000162.1"/>
</dbReference>
<dbReference type="InterPro" id="IPR014746">
    <property type="entry name" value="Gln_synth/guanido_kin_cat_dom"/>
</dbReference>
<accession>F7NM73</accession>
<comment type="catalytic activity">
    <reaction evidence="5">
        <text>L-arginyl-[protein] + ATP = N(omega)-phospho-L-arginyl-[protein] + ADP + H(+)</text>
        <dbReference type="Rhea" id="RHEA:43384"/>
        <dbReference type="Rhea" id="RHEA-COMP:10532"/>
        <dbReference type="Rhea" id="RHEA-COMP:10533"/>
        <dbReference type="ChEBI" id="CHEBI:15378"/>
        <dbReference type="ChEBI" id="CHEBI:29965"/>
        <dbReference type="ChEBI" id="CHEBI:30616"/>
        <dbReference type="ChEBI" id="CHEBI:83226"/>
        <dbReference type="ChEBI" id="CHEBI:456216"/>
        <dbReference type="EC" id="2.7.14.1"/>
    </reaction>
</comment>
<feature type="binding site" evidence="5 6">
    <location>
        <position position="92"/>
    </location>
    <ligand>
        <name>ATP</name>
        <dbReference type="ChEBI" id="CHEBI:30616"/>
    </ligand>
</feature>
<feature type="domain" description="Phosphagen kinase C-terminal" evidence="8">
    <location>
        <begin position="24"/>
        <end position="255"/>
    </location>
</feature>
<feature type="binding site" evidence="5 6">
    <location>
        <begin position="208"/>
        <end position="213"/>
    </location>
    <ligand>
        <name>ATP</name>
        <dbReference type="ChEBI" id="CHEBI:30616"/>
    </ligand>
</feature>
<keyword evidence="10" id="KW-1185">Reference proteome</keyword>
<dbReference type="PROSITE" id="PS51510">
    <property type="entry name" value="PHOSPHAGEN_KINASE_C"/>
    <property type="match status" value="1"/>
</dbReference>